<dbReference type="InterPro" id="IPR005094">
    <property type="entry name" value="Endonuclease_MobA/VirD2"/>
</dbReference>
<protein>
    <submittedName>
        <fullName evidence="2">Relaxase/mobilization nuclease-like protein</fullName>
    </submittedName>
</protein>
<dbReference type="AlphaFoldDB" id="A0A495IVJ8"/>
<evidence type="ECO:0000313" key="3">
    <source>
        <dbReference type="Proteomes" id="UP000268007"/>
    </source>
</evidence>
<dbReference type="Pfam" id="PF03432">
    <property type="entry name" value="Relaxase"/>
    <property type="match status" value="1"/>
</dbReference>
<sequence>MIARILGKSSLFGAVNYNTEKMDQGKGELMLVANFGPLQGLDHLKPEDYKAYLSALAALNKDVAEPQFHATISAEGKSHDKQALTGIAVAWLAEMGYADQPYLIVFHNDTGNNHVHVVSVRVDRNGDTIKDSYEHSRSVRFINKVMGVDEKHGTKAAIDKALSYSFSTKAQFMMILESQGYVLREAGQVLEVIKFGKKQDEIPLALVAEKLKSYLPDTGRQAQLKAILHKYAAIYDTELKPLTTPLPGGFNKATGRYTSELAAYLRAKMGIQLQFHAGEGKAPYGYTLIDHAAKTVWKGGEIMPLKELLALNGRETFTKQEPEVQNPVAVEAEVQEAGPETTDFYSALLKAALHNYPDLGQGLLHQGLEIGGTEEDPLLIDPPANTAIPVGQLLSGDDLDDFREQYHHHVYVPGIYIADDVDDQQIHGMRRRRQKKARTNTR</sequence>
<comment type="caution">
    <text evidence="2">The sequence shown here is derived from an EMBL/GenBank/DDBJ whole genome shotgun (WGS) entry which is preliminary data.</text>
</comment>
<gene>
    <name evidence="2" type="ORF">BDD43_0726</name>
</gene>
<reference evidence="2 3" key="1">
    <citation type="submission" date="2018-10" db="EMBL/GenBank/DDBJ databases">
        <title>Genomic Encyclopedia of Archaeal and Bacterial Type Strains, Phase II (KMG-II): from individual species to whole genera.</title>
        <authorList>
            <person name="Goeker M."/>
        </authorList>
    </citation>
    <scope>NUCLEOTIDE SEQUENCE [LARGE SCALE GENOMIC DNA]</scope>
    <source>
        <strain evidence="2 3">DSM 18602</strain>
    </source>
</reference>
<name>A0A495IVJ8_9SPHI</name>
<dbReference type="Proteomes" id="UP000268007">
    <property type="component" value="Unassembled WGS sequence"/>
</dbReference>
<accession>A0A495IVJ8</accession>
<keyword evidence="3" id="KW-1185">Reference proteome</keyword>
<feature type="domain" description="MobA/VirD2-like nuclease" evidence="1">
    <location>
        <begin position="41"/>
        <end position="144"/>
    </location>
</feature>
<dbReference type="EMBL" id="RBKU01000001">
    <property type="protein sequence ID" value="RKR80602.1"/>
    <property type="molecule type" value="Genomic_DNA"/>
</dbReference>
<evidence type="ECO:0000259" key="1">
    <source>
        <dbReference type="Pfam" id="PF03432"/>
    </source>
</evidence>
<proteinExistence type="predicted"/>
<evidence type="ECO:0000313" key="2">
    <source>
        <dbReference type="EMBL" id="RKR80602.1"/>
    </source>
</evidence>
<organism evidence="2 3">
    <name type="scientific">Mucilaginibacter gracilis</name>
    <dbReference type="NCBI Taxonomy" id="423350"/>
    <lineage>
        <taxon>Bacteria</taxon>
        <taxon>Pseudomonadati</taxon>
        <taxon>Bacteroidota</taxon>
        <taxon>Sphingobacteriia</taxon>
        <taxon>Sphingobacteriales</taxon>
        <taxon>Sphingobacteriaceae</taxon>
        <taxon>Mucilaginibacter</taxon>
    </lineage>
</organism>